<dbReference type="STRING" id="545695.TREAZ_1977"/>
<protein>
    <submittedName>
        <fullName evidence="2">Uncharacterized protein</fullName>
    </submittedName>
</protein>
<dbReference type="KEGG" id="taz:TREAZ_1977"/>
<evidence type="ECO:0000313" key="2">
    <source>
        <dbReference type="EMBL" id="AEF81024.1"/>
    </source>
</evidence>
<evidence type="ECO:0000313" key="3">
    <source>
        <dbReference type="Proteomes" id="UP000009222"/>
    </source>
</evidence>
<feature type="region of interest" description="Disordered" evidence="1">
    <location>
        <begin position="1"/>
        <end position="20"/>
    </location>
</feature>
<sequence>MTLLPLPTASSSPSAPAVASGTPTLGWGGFGAGYWRDEWDKYEQKIIYFNAPKNVSKILCKVK</sequence>
<reference evidence="3" key="1">
    <citation type="submission" date="2009-12" db="EMBL/GenBank/DDBJ databases">
        <title>Complete sequence of Treponema azotonutricium strain ZAS-9.</title>
        <authorList>
            <person name="Tetu S.G."/>
            <person name="Matson E."/>
            <person name="Ren Q."/>
            <person name="Seshadri R."/>
            <person name="Elbourne L."/>
            <person name="Hassan K.A."/>
            <person name="Durkin A."/>
            <person name="Radune D."/>
            <person name="Mohamoud Y."/>
            <person name="Shay R."/>
            <person name="Jin S."/>
            <person name="Zhang X."/>
            <person name="Lucey K."/>
            <person name="Ballor N.R."/>
            <person name="Ottesen E."/>
            <person name="Rosenthal R."/>
            <person name="Allen A."/>
            <person name="Leadbetter J.R."/>
            <person name="Paulsen I.T."/>
        </authorList>
    </citation>
    <scope>NUCLEOTIDE SEQUENCE [LARGE SCALE GENOMIC DNA]</scope>
    <source>
        <strain evidence="3">ATCC BAA-888 / DSM 13862 / ZAS-9</strain>
    </source>
</reference>
<dbReference type="HOGENOM" id="CLU_2884585_0_0_12"/>
<dbReference type="InParanoid" id="F5YAM8"/>
<dbReference type="EMBL" id="CP001841">
    <property type="protein sequence ID" value="AEF81024.1"/>
    <property type="molecule type" value="Genomic_DNA"/>
</dbReference>
<name>F5YAM8_LEAAZ</name>
<gene>
    <name evidence="2" type="ordered locus">TREAZ_1977</name>
</gene>
<organism evidence="2 3">
    <name type="scientific">Leadbettera azotonutricia (strain ATCC BAA-888 / DSM 13862 / ZAS-9)</name>
    <name type="common">Treponema azotonutricium</name>
    <dbReference type="NCBI Taxonomy" id="545695"/>
    <lineage>
        <taxon>Bacteria</taxon>
        <taxon>Pseudomonadati</taxon>
        <taxon>Spirochaetota</taxon>
        <taxon>Spirochaetia</taxon>
        <taxon>Spirochaetales</taxon>
        <taxon>Breznakiellaceae</taxon>
        <taxon>Leadbettera</taxon>
    </lineage>
</organism>
<evidence type="ECO:0000256" key="1">
    <source>
        <dbReference type="SAM" id="MobiDB-lite"/>
    </source>
</evidence>
<dbReference type="Proteomes" id="UP000009222">
    <property type="component" value="Chromosome"/>
</dbReference>
<reference evidence="2 3" key="2">
    <citation type="journal article" date="2011" name="ISME J.">
        <title>RNA-seq reveals cooperative metabolic interactions between two termite-gut spirochete species in co-culture.</title>
        <authorList>
            <person name="Rosenthal A.Z."/>
            <person name="Matson E.G."/>
            <person name="Eldar A."/>
            <person name="Leadbetter J.R."/>
        </authorList>
    </citation>
    <scope>NUCLEOTIDE SEQUENCE [LARGE SCALE GENOMIC DNA]</scope>
    <source>
        <strain evidence="3">ATCC BAA-888 / DSM 13862 / ZAS-9</strain>
    </source>
</reference>
<accession>F5YAM8</accession>
<keyword evidence="3" id="KW-1185">Reference proteome</keyword>
<dbReference type="AlphaFoldDB" id="F5YAM8"/>
<proteinExistence type="predicted"/>